<feature type="region of interest" description="Disordered" evidence="1">
    <location>
        <begin position="46"/>
        <end position="72"/>
    </location>
</feature>
<reference evidence="2 3" key="1">
    <citation type="submission" date="2020-10" db="EMBL/GenBank/DDBJ databases">
        <title>Connecting structure to function with the recovery of over 1000 high-quality activated sludge metagenome-assembled genomes encoding full-length rRNA genes using long-read sequencing.</title>
        <authorList>
            <person name="Singleton C.M."/>
            <person name="Petriglieri F."/>
            <person name="Kristensen J.M."/>
            <person name="Kirkegaard R.H."/>
            <person name="Michaelsen T.Y."/>
            <person name="Andersen M.H."/>
            <person name="Karst S.M."/>
            <person name="Dueholm M.S."/>
            <person name="Nielsen P.H."/>
            <person name="Albertsen M."/>
        </authorList>
    </citation>
    <scope>NUCLEOTIDE SEQUENCE [LARGE SCALE GENOMIC DNA]</scope>
    <source>
        <strain evidence="2">EsbW_18-Q3-R4-48_BATAC.285</strain>
    </source>
</reference>
<accession>A0A935Q0J9</accession>
<feature type="compositionally biased region" description="Polar residues" evidence="1">
    <location>
        <begin position="58"/>
        <end position="72"/>
    </location>
</feature>
<proteinExistence type="predicted"/>
<evidence type="ECO:0000313" key="3">
    <source>
        <dbReference type="Proteomes" id="UP000697998"/>
    </source>
</evidence>
<sequence length="72" mass="8367">MFLQRVLFLDRGDMPTEDEQFEAHRPVVDNGRSPVTIRMFDLGYDKDPHPGKVYGRTNAEQPAVNTRQPPRR</sequence>
<organism evidence="2 3">
    <name type="scientific">Candidatus Accumulibacter proximus</name>
    <dbReference type="NCBI Taxonomy" id="2954385"/>
    <lineage>
        <taxon>Bacteria</taxon>
        <taxon>Pseudomonadati</taxon>
        <taxon>Pseudomonadota</taxon>
        <taxon>Betaproteobacteria</taxon>
        <taxon>Candidatus Accumulibacter</taxon>
    </lineage>
</organism>
<comment type="caution">
    <text evidence="2">The sequence shown here is derived from an EMBL/GenBank/DDBJ whole genome shotgun (WGS) entry which is preliminary data.</text>
</comment>
<dbReference type="Proteomes" id="UP000697998">
    <property type="component" value="Unassembled WGS sequence"/>
</dbReference>
<name>A0A935Q0J9_9PROT</name>
<dbReference type="EMBL" id="JADJMH010000023">
    <property type="protein sequence ID" value="MBK7676788.1"/>
    <property type="molecule type" value="Genomic_DNA"/>
</dbReference>
<evidence type="ECO:0000313" key="2">
    <source>
        <dbReference type="EMBL" id="MBK7676788.1"/>
    </source>
</evidence>
<evidence type="ECO:0000256" key="1">
    <source>
        <dbReference type="SAM" id="MobiDB-lite"/>
    </source>
</evidence>
<protein>
    <submittedName>
        <fullName evidence="2">Uncharacterized protein</fullName>
    </submittedName>
</protein>
<dbReference type="AlphaFoldDB" id="A0A935Q0J9"/>
<gene>
    <name evidence="2" type="ORF">IPJ27_19620</name>
</gene>